<feature type="transmembrane region" description="Helical" evidence="1">
    <location>
        <begin position="12"/>
        <end position="29"/>
    </location>
</feature>
<gene>
    <name evidence="2" type="ORF">EV680_10857</name>
    <name evidence="3" type="ORF">LVJ78_11710</name>
</gene>
<keyword evidence="4" id="KW-1185">Reference proteome</keyword>
<organism evidence="3 5">
    <name type="scientific">Uruburuella suis</name>
    <dbReference type="NCBI Taxonomy" id="252130"/>
    <lineage>
        <taxon>Bacteria</taxon>
        <taxon>Pseudomonadati</taxon>
        <taxon>Pseudomonadota</taxon>
        <taxon>Betaproteobacteria</taxon>
        <taxon>Neisseriales</taxon>
        <taxon>Neisseriaceae</taxon>
        <taxon>Uruburuella</taxon>
    </lineage>
</organism>
<dbReference type="EMBL" id="SLXE01000008">
    <property type="protein sequence ID" value="TCP07338.1"/>
    <property type="molecule type" value="Genomic_DNA"/>
</dbReference>
<sequence length="107" mass="11894">MMEDKIQAFRQPLVTATGILLGFILNFMSSWVKSDVPFGDVLAGVVGICMLTGISCLIAVLYRILRMDYPREQGEQYYRRTLSVFVVGVCVAFVGVFIDTVLNFMAG</sequence>
<dbReference type="Proteomes" id="UP000294721">
    <property type="component" value="Unassembled WGS sequence"/>
</dbReference>
<dbReference type="EMBL" id="CP091507">
    <property type="protein sequence ID" value="UOO79328.1"/>
    <property type="molecule type" value="Genomic_DNA"/>
</dbReference>
<feature type="transmembrane region" description="Helical" evidence="1">
    <location>
        <begin position="77"/>
        <end position="98"/>
    </location>
</feature>
<reference evidence="3" key="2">
    <citation type="submission" date="2021-12" db="EMBL/GenBank/DDBJ databases">
        <authorList>
            <person name="Veyrier F.J."/>
        </authorList>
    </citation>
    <scope>NUCLEOTIDE SEQUENCE</scope>
    <source>
        <strain evidence="3">1258/02</strain>
    </source>
</reference>
<dbReference type="Proteomes" id="UP000829756">
    <property type="component" value="Chromosome"/>
</dbReference>
<evidence type="ECO:0000313" key="3">
    <source>
        <dbReference type="EMBL" id="UOO79328.1"/>
    </source>
</evidence>
<dbReference type="KEGG" id="usu:LVJ78_11710"/>
<proteinExistence type="predicted"/>
<keyword evidence="1" id="KW-1133">Transmembrane helix</keyword>
<evidence type="ECO:0000313" key="5">
    <source>
        <dbReference type="Proteomes" id="UP000829756"/>
    </source>
</evidence>
<accession>A0AAE9GWX3</accession>
<evidence type="ECO:0000256" key="1">
    <source>
        <dbReference type="SAM" id="Phobius"/>
    </source>
</evidence>
<evidence type="ECO:0000313" key="4">
    <source>
        <dbReference type="Proteomes" id="UP000294721"/>
    </source>
</evidence>
<keyword evidence="1" id="KW-0472">Membrane</keyword>
<reference evidence="2 4" key="1">
    <citation type="submission" date="2019-03" db="EMBL/GenBank/DDBJ databases">
        <title>Genomic Encyclopedia of Type Strains, Phase IV (KMG-IV): sequencing the most valuable type-strain genomes for metagenomic binning, comparative biology and taxonomic classification.</title>
        <authorList>
            <person name="Goeker M."/>
        </authorList>
    </citation>
    <scope>NUCLEOTIDE SEQUENCE [LARGE SCALE GENOMIC DNA]</scope>
    <source>
        <strain evidence="2 4">DSM 17474</strain>
    </source>
</reference>
<dbReference type="RefSeq" id="WP_132953509.1">
    <property type="nucleotide sequence ID" value="NZ_CALJUB010000152.1"/>
</dbReference>
<feature type="transmembrane region" description="Helical" evidence="1">
    <location>
        <begin position="41"/>
        <end position="65"/>
    </location>
</feature>
<reference evidence="3" key="3">
    <citation type="journal article" date="2022" name="Res Sq">
        <title>Evolution of multicellular longitudinally dividing oral cavity symbionts (Neisseriaceae).</title>
        <authorList>
            <person name="Nyongesa S."/>
            <person name="Weber P."/>
            <person name="Bernet E."/>
            <person name="Pullido F."/>
            <person name="Nieckarz M."/>
            <person name="Delaby M."/>
            <person name="Nieves C."/>
            <person name="Viehboeck T."/>
            <person name="Krause N."/>
            <person name="Rivera-Millot A."/>
            <person name="Nakamura A."/>
            <person name="Vischer N."/>
            <person name="VanNieuwenhze M."/>
            <person name="Brun Y."/>
            <person name="Cava F."/>
            <person name="Bulgheresi S."/>
            <person name="Veyrier F."/>
        </authorList>
    </citation>
    <scope>NUCLEOTIDE SEQUENCE</scope>
    <source>
        <strain evidence="3">1258/02</strain>
    </source>
</reference>
<dbReference type="AlphaFoldDB" id="A0AAE9GWX3"/>
<name>A0AAE9GWX3_9NEIS</name>
<keyword evidence="1" id="KW-0812">Transmembrane</keyword>
<evidence type="ECO:0000313" key="2">
    <source>
        <dbReference type="EMBL" id="TCP07338.1"/>
    </source>
</evidence>
<protein>
    <submittedName>
        <fullName evidence="3">Uncharacterized protein</fullName>
    </submittedName>
</protein>